<dbReference type="AlphaFoldDB" id="A0A0E9Q1E9"/>
<proteinExistence type="predicted"/>
<reference evidence="1" key="2">
    <citation type="journal article" date="2015" name="Fish Shellfish Immunol.">
        <title>Early steps in the European eel (Anguilla anguilla)-Vibrio vulnificus interaction in the gills: Role of the RtxA13 toxin.</title>
        <authorList>
            <person name="Callol A."/>
            <person name="Pajuelo D."/>
            <person name="Ebbesson L."/>
            <person name="Teles M."/>
            <person name="MacKenzie S."/>
            <person name="Amaro C."/>
        </authorList>
    </citation>
    <scope>NUCLEOTIDE SEQUENCE</scope>
</reference>
<accession>A0A0E9Q1E9</accession>
<dbReference type="EMBL" id="GBXM01098260">
    <property type="protein sequence ID" value="JAH10317.1"/>
    <property type="molecule type" value="Transcribed_RNA"/>
</dbReference>
<evidence type="ECO:0000313" key="1">
    <source>
        <dbReference type="EMBL" id="JAH10317.1"/>
    </source>
</evidence>
<protein>
    <submittedName>
        <fullName evidence="1">Uncharacterized protein</fullName>
    </submittedName>
</protein>
<organism evidence="1">
    <name type="scientific">Anguilla anguilla</name>
    <name type="common">European freshwater eel</name>
    <name type="synonym">Muraena anguilla</name>
    <dbReference type="NCBI Taxonomy" id="7936"/>
    <lineage>
        <taxon>Eukaryota</taxon>
        <taxon>Metazoa</taxon>
        <taxon>Chordata</taxon>
        <taxon>Craniata</taxon>
        <taxon>Vertebrata</taxon>
        <taxon>Euteleostomi</taxon>
        <taxon>Actinopterygii</taxon>
        <taxon>Neopterygii</taxon>
        <taxon>Teleostei</taxon>
        <taxon>Anguilliformes</taxon>
        <taxon>Anguillidae</taxon>
        <taxon>Anguilla</taxon>
    </lineage>
</organism>
<name>A0A0E9Q1E9_ANGAN</name>
<sequence length="54" mass="5881">MNQAGTDNMGFDHSLGFPHFSLCDGEASLFQDRAAQVQALTVLQVFPPAMCYTT</sequence>
<reference evidence="1" key="1">
    <citation type="submission" date="2014-11" db="EMBL/GenBank/DDBJ databases">
        <authorList>
            <person name="Amaro Gonzalez C."/>
        </authorList>
    </citation>
    <scope>NUCLEOTIDE SEQUENCE</scope>
</reference>